<keyword evidence="3" id="KW-0804">Transcription</keyword>
<dbReference type="SUPFAM" id="SSF47413">
    <property type="entry name" value="lambda repressor-like DNA-binding domains"/>
    <property type="match status" value="1"/>
</dbReference>
<keyword evidence="1" id="KW-0805">Transcription regulation</keyword>
<dbReference type="CDD" id="cd00093">
    <property type="entry name" value="HTH_XRE"/>
    <property type="match status" value="1"/>
</dbReference>
<name>A0AAW9RQR6_9HYPH</name>
<evidence type="ECO:0000313" key="5">
    <source>
        <dbReference type="EMBL" id="MEJ8572146.1"/>
    </source>
</evidence>
<evidence type="ECO:0000256" key="2">
    <source>
        <dbReference type="ARBA" id="ARBA00023125"/>
    </source>
</evidence>
<gene>
    <name evidence="5" type="ORF">V3328_11720</name>
</gene>
<proteinExistence type="predicted"/>
<dbReference type="InterPro" id="IPR001387">
    <property type="entry name" value="Cro/C1-type_HTH"/>
</dbReference>
<evidence type="ECO:0000256" key="1">
    <source>
        <dbReference type="ARBA" id="ARBA00023015"/>
    </source>
</evidence>
<sequence>MDPEAKAGRNIRRLRLSRALSQEALASQADIAPRHLGRIERGKTSATLNVLSRIAASLDCEIADLLADSDDPTPRNLPRGRHMGDEPAPYLVAREGDAAYEAGKSAPEANISGMGSEILQSILHSGISGPYSAAAERMIEAIVAGAGGEKRLPAAQRRRIEQARLWAQAMDIRHLPED</sequence>
<comment type="caution">
    <text evidence="5">The sequence shown here is derived from an EMBL/GenBank/DDBJ whole genome shotgun (WGS) entry which is preliminary data.</text>
</comment>
<dbReference type="EMBL" id="JAZHOF010000004">
    <property type="protein sequence ID" value="MEJ8572146.1"/>
    <property type="molecule type" value="Genomic_DNA"/>
</dbReference>
<dbReference type="SMART" id="SM00530">
    <property type="entry name" value="HTH_XRE"/>
    <property type="match status" value="1"/>
</dbReference>
<dbReference type="Pfam" id="PF01381">
    <property type="entry name" value="HTH_3"/>
    <property type="match status" value="1"/>
</dbReference>
<accession>A0AAW9RQR6</accession>
<dbReference type="InterPro" id="IPR010982">
    <property type="entry name" value="Lambda_DNA-bd_dom_sf"/>
</dbReference>
<dbReference type="PANTHER" id="PTHR46797:SF23">
    <property type="entry name" value="HTH-TYPE TRANSCRIPTIONAL REGULATOR SUTR"/>
    <property type="match status" value="1"/>
</dbReference>
<dbReference type="AlphaFoldDB" id="A0AAW9RQR6"/>
<reference evidence="5 6" key="1">
    <citation type="submission" date="2024-02" db="EMBL/GenBank/DDBJ databases">
        <title>Genome analysis and characterization of Microbaculum marinisediminis sp. nov., isolated from marine sediment.</title>
        <authorList>
            <person name="Du Z.-J."/>
            <person name="Ye Y.-Q."/>
            <person name="Zhang Z.-R."/>
            <person name="Yuan S.-M."/>
            <person name="Zhang X.-Y."/>
        </authorList>
    </citation>
    <scope>NUCLEOTIDE SEQUENCE [LARGE SCALE GENOMIC DNA]</scope>
    <source>
        <strain evidence="5 6">SDUM1044001</strain>
    </source>
</reference>
<dbReference type="PANTHER" id="PTHR46797">
    <property type="entry name" value="HTH-TYPE TRANSCRIPTIONAL REGULATOR"/>
    <property type="match status" value="1"/>
</dbReference>
<evidence type="ECO:0000259" key="4">
    <source>
        <dbReference type="PROSITE" id="PS50943"/>
    </source>
</evidence>
<dbReference type="RefSeq" id="WP_340329841.1">
    <property type="nucleotide sequence ID" value="NZ_JAZHOF010000004.1"/>
</dbReference>
<keyword evidence="2" id="KW-0238">DNA-binding</keyword>
<protein>
    <submittedName>
        <fullName evidence="5">Helix-turn-helix domain-containing protein</fullName>
    </submittedName>
</protein>
<dbReference type="Gene3D" id="1.10.260.40">
    <property type="entry name" value="lambda repressor-like DNA-binding domains"/>
    <property type="match status" value="1"/>
</dbReference>
<evidence type="ECO:0000313" key="6">
    <source>
        <dbReference type="Proteomes" id="UP001378188"/>
    </source>
</evidence>
<organism evidence="5 6">
    <name type="scientific">Microbaculum marinum</name>
    <dbReference type="NCBI Taxonomy" id="1764581"/>
    <lineage>
        <taxon>Bacteria</taxon>
        <taxon>Pseudomonadati</taxon>
        <taxon>Pseudomonadota</taxon>
        <taxon>Alphaproteobacteria</taxon>
        <taxon>Hyphomicrobiales</taxon>
        <taxon>Tepidamorphaceae</taxon>
        <taxon>Microbaculum</taxon>
    </lineage>
</organism>
<dbReference type="GO" id="GO:0003677">
    <property type="term" value="F:DNA binding"/>
    <property type="evidence" value="ECO:0007669"/>
    <property type="project" value="UniProtKB-KW"/>
</dbReference>
<dbReference type="InterPro" id="IPR050807">
    <property type="entry name" value="TransReg_Diox_bact_type"/>
</dbReference>
<dbReference type="PROSITE" id="PS50943">
    <property type="entry name" value="HTH_CROC1"/>
    <property type="match status" value="1"/>
</dbReference>
<feature type="domain" description="HTH cro/C1-type" evidence="4">
    <location>
        <begin position="11"/>
        <end position="65"/>
    </location>
</feature>
<dbReference type="GO" id="GO:0003700">
    <property type="term" value="F:DNA-binding transcription factor activity"/>
    <property type="evidence" value="ECO:0007669"/>
    <property type="project" value="TreeGrafter"/>
</dbReference>
<dbReference type="Proteomes" id="UP001378188">
    <property type="component" value="Unassembled WGS sequence"/>
</dbReference>
<evidence type="ECO:0000256" key="3">
    <source>
        <dbReference type="ARBA" id="ARBA00023163"/>
    </source>
</evidence>
<dbReference type="GO" id="GO:0005829">
    <property type="term" value="C:cytosol"/>
    <property type="evidence" value="ECO:0007669"/>
    <property type="project" value="TreeGrafter"/>
</dbReference>
<keyword evidence="6" id="KW-1185">Reference proteome</keyword>